<feature type="domain" description="FYVE-type" evidence="7">
    <location>
        <begin position="1976"/>
        <end position="2034"/>
    </location>
</feature>
<dbReference type="CDD" id="cd15724">
    <property type="entry name" value="FYVE_ZFY26"/>
    <property type="match status" value="1"/>
</dbReference>
<name>A0A7M5X874_9CNID</name>
<dbReference type="GO" id="GO:0000281">
    <property type="term" value="P:mitotic cytokinesis"/>
    <property type="evidence" value="ECO:0007669"/>
    <property type="project" value="InterPro"/>
</dbReference>
<evidence type="ECO:0000256" key="3">
    <source>
        <dbReference type="ARBA" id="ARBA00022771"/>
    </source>
</evidence>
<dbReference type="EnsemblMetazoa" id="CLYHEMT018746.1">
    <property type="protein sequence ID" value="CLYHEMP018746.1"/>
    <property type="gene ID" value="CLYHEMG018746"/>
</dbReference>
<protein>
    <recommendedName>
        <fullName evidence="7">FYVE-type domain-containing protein</fullName>
    </recommendedName>
</protein>
<feature type="region of interest" description="Disordered" evidence="6">
    <location>
        <begin position="1923"/>
        <end position="1950"/>
    </location>
</feature>
<dbReference type="Proteomes" id="UP000594262">
    <property type="component" value="Unplaced"/>
</dbReference>
<proteinExistence type="predicted"/>
<dbReference type="RefSeq" id="XP_066930829.1">
    <property type="nucleotide sequence ID" value="XM_067074728.1"/>
</dbReference>
<dbReference type="InterPro" id="IPR006869">
    <property type="entry name" value="DUF547"/>
</dbReference>
<dbReference type="OrthoDB" id="1936617at2759"/>
<dbReference type="InterPro" id="IPR013083">
    <property type="entry name" value="Znf_RING/FYVE/PHD"/>
</dbReference>
<keyword evidence="2" id="KW-0479">Metal-binding</keyword>
<dbReference type="PROSITE" id="PS50178">
    <property type="entry name" value="ZF_FYVE"/>
    <property type="match status" value="1"/>
</dbReference>
<dbReference type="GO" id="GO:0030496">
    <property type="term" value="C:midbody"/>
    <property type="evidence" value="ECO:0007669"/>
    <property type="project" value="TreeGrafter"/>
</dbReference>
<evidence type="ECO:0000259" key="7">
    <source>
        <dbReference type="PROSITE" id="PS50178"/>
    </source>
</evidence>
<evidence type="ECO:0000256" key="4">
    <source>
        <dbReference type="ARBA" id="ARBA00022833"/>
    </source>
</evidence>
<dbReference type="GO" id="GO:0008270">
    <property type="term" value="F:zinc ion binding"/>
    <property type="evidence" value="ECO:0007669"/>
    <property type="project" value="UniProtKB-KW"/>
</dbReference>
<evidence type="ECO:0000256" key="1">
    <source>
        <dbReference type="ARBA" id="ARBA00022553"/>
    </source>
</evidence>
<dbReference type="InterPro" id="IPR017455">
    <property type="entry name" value="Znf_FYVE-rel"/>
</dbReference>
<dbReference type="GO" id="GO:0032465">
    <property type="term" value="P:regulation of cytokinesis"/>
    <property type="evidence" value="ECO:0007669"/>
    <property type="project" value="TreeGrafter"/>
</dbReference>
<feature type="compositionally biased region" description="Basic and acidic residues" evidence="6">
    <location>
        <begin position="1932"/>
        <end position="1941"/>
    </location>
</feature>
<evidence type="ECO:0000256" key="6">
    <source>
        <dbReference type="SAM" id="MobiDB-lite"/>
    </source>
</evidence>
<dbReference type="Pfam" id="PF01363">
    <property type="entry name" value="FYVE"/>
    <property type="match status" value="1"/>
</dbReference>
<dbReference type="GO" id="GO:0005765">
    <property type="term" value="C:lysosomal membrane"/>
    <property type="evidence" value="ECO:0007669"/>
    <property type="project" value="TreeGrafter"/>
</dbReference>
<dbReference type="InterPro" id="IPR011011">
    <property type="entry name" value="Znf_FYVE_PHD"/>
</dbReference>
<dbReference type="SMART" id="SM00064">
    <property type="entry name" value="FYVE"/>
    <property type="match status" value="1"/>
</dbReference>
<evidence type="ECO:0000256" key="5">
    <source>
        <dbReference type="PROSITE-ProRule" id="PRU00091"/>
    </source>
</evidence>
<dbReference type="PANTHER" id="PTHR46591:SF1">
    <property type="entry name" value="ZINC FINGER FYVE DOMAIN-CONTAINING PROTEIN 26"/>
    <property type="match status" value="1"/>
</dbReference>
<dbReference type="InterPro" id="IPR057946">
    <property type="entry name" value="TPR_ZFYVE26"/>
</dbReference>
<evidence type="ECO:0000313" key="9">
    <source>
        <dbReference type="Proteomes" id="UP000594262"/>
    </source>
</evidence>
<keyword evidence="9" id="KW-1185">Reference proteome</keyword>
<dbReference type="InterPro" id="IPR028730">
    <property type="entry name" value="ZFYVE26"/>
</dbReference>
<evidence type="ECO:0000313" key="8">
    <source>
        <dbReference type="EnsemblMetazoa" id="CLYHEMP018746.1"/>
    </source>
</evidence>
<dbReference type="GO" id="GO:0032266">
    <property type="term" value="F:phosphatidylinositol-3-phosphate binding"/>
    <property type="evidence" value="ECO:0007669"/>
    <property type="project" value="InterPro"/>
</dbReference>
<dbReference type="GO" id="GO:0000724">
    <property type="term" value="P:double-strand break repair via homologous recombination"/>
    <property type="evidence" value="ECO:0007669"/>
    <property type="project" value="InterPro"/>
</dbReference>
<dbReference type="Pfam" id="PF25569">
    <property type="entry name" value="TPR_ZFYVE26"/>
    <property type="match status" value="1"/>
</dbReference>
<keyword evidence="1" id="KW-0597">Phosphoprotein</keyword>
<accession>A0A7M5X874</accession>
<dbReference type="InterPro" id="IPR000306">
    <property type="entry name" value="Znf_FYVE"/>
</dbReference>
<dbReference type="GeneID" id="136818392"/>
<dbReference type="Pfam" id="PF04784">
    <property type="entry name" value="DUF547"/>
    <property type="match status" value="1"/>
</dbReference>
<dbReference type="GO" id="GO:0005813">
    <property type="term" value="C:centrosome"/>
    <property type="evidence" value="ECO:0007669"/>
    <property type="project" value="TreeGrafter"/>
</dbReference>
<dbReference type="PANTHER" id="PTHR46591">
    <property type="entry name" value="ZINC FINGER FYVE DOMAIN-CONTAINING PROTEIN 26"/>
    <property type="match status" value="1"/>
</dbReference>
<keyword evidence="3 5" id="KW-0863">Zinc-finger</keyword>
<evidence type="ECO:0000256" key="2">
    <source>
        <dbReference type="ARBA" id="ARBA00022723"/>
    </source>
</evidence>
<organism evidence="8 9">
    <name type="scientific">Clytia hemisphaerica</name>
    <dbReference type="NCBI Taxonomy" id="252671"/>
    <lineage>
        <taxon>Eukaryota</taxon>
        <taxon>Metazoa</taxon>
        <taxon>Cnidaria</taxon>
        <taxon>Hydrozoa</taxon>
        <taxon>Hydroidolina</taxon>
        <taxon>Leptothecata</taxon>
        <taxon>Obeliida</taxon>
        <taxon>Clytiidae</taxon>
        <taxon>Clytia</taxon>
    </lineage>
</organism>
<sequence>MAANETLIDIFWSHVRLGQWEQAKGAIQLIKSTAEDQCKDLLTVLILQPKNHSLGSKSVPTPFHLSWLALQELKKNNILQDDTLSTLPIKELEFNFLLHHLTAKLSPEIKRELVGYHTYINKTGDSEFIAPRHLSAAACDFLSDLIRDEPLLALCLIESLLGKIEKFSLNDFSLLQILTNKAGSLITELSQCEPGNFETIFENAVKVLSFIKPHLEWGDPLLIQQYSTFIKKTIDTNPKLVKQTWSTFIHGAEKKFLQITHELEEKYHLENFAKKCTENDSPSIENVTDLLSSDSEADLQTLFLYFYQNKTHILEYAIEGCLDLVQKGDFERVTHILSFPLFAPLKPLILLIAWTSCTSFNQAEALLKHLLQSENEVCGILSPACKKLIYQAKLIKWCLVKAREILGEKLDNDALLNVLFKQLDHSSVLFILNETKLLRTLQYKEVVDLLQQQTEIHESYNSMSEQHIVTFLCYTIIKKYIDLLISSKTGKFINESNVEVEFTTDVMKEQIAELKTFIEKIASPDSKIEVLENIFSLLFIRSSDYKGFEREDIDFDNIEDSSRDSSMSQSIDSNIEDDPGFFMKNEIKKAQRSLIFTEKDLEGERKLISKDDINAALLQEIQDGSSSDTLKAKEHLDDLEHVQDMSPSFLANADLIKTTLELISDCLVSLSVGRFSTSKADGHKVDATLDYRISSLQAHTREGQWRLQLISGMNLPALEMQPTTILGFSNDHVISRMLGSSQSLVYLTLKKGDFIQAKQVIKMFNLKDQFCSLEMEFTEKIEEAHSKLKLIRSVKQKKDHSFSSMDFVKSAASAGKLSSEVNQIIEELLHHGYLSDNKEIEMSSLALAVCVDLMYSTGISVDVAKRLVDMACLKMDGFNLELPYKSTILEKAKQIKSILNLMLNRDFEIFKLCGDTIPEDFLQFVLLSPLFMTSYSLEFQDNLLVQGKNAFKILVGTINVLQSTVQELREPRTTDSPDVSLKETENNLLTVLSSDAVSQLNQTEVSYDYLKSLFRYVKHLAGLKLYFETRSDSEKEGGTQEQVRPLKVANPYLIFNEKISSIFGRLLFDWNVSPKKLEMFAKQSGVNLVKVITENCGVNEAITKTRESSLLYQIVLMDPIILNGHTDDSSATATFGDDQKSPNDLVEEILTQVLDMVAETGDDTPLSPPEVCQVLNISSKQLQRVNTALLQTKGDCLCFFINLFNLMFLHSIMLIASDRFHQPLALTISKLYKMLETAFGRNAFFHLISYNVGQLGRISAFDVYNHLLMHGKENDLLGLWRKRKVLPASSSLSKDTDVRSMFLLSFGTIHCPSMQVMNTQSFETMLKSSTMEYLDSHIKIDQNKSQVHFPEIIQLHRNNFIEPSQQPNEEGLRELMSVVIKYAGPSLKTKLQQALDEEYEIIITKHIWSCRYPLCRDSSNLKEEDQSPKMVDMKFATLPPRIKEYVKNSYPLAGTFIEVFVVKNSITKETGTVFNNNILCSISNKKDAPLNIVSSLKNGITVLTKICSDDVILRNFVVESCSYIINILELVSSLEQSLDIETRKDLFKSLENALSSEFLTTLSTDSWSHLLPSLIVACLQTGNCHRINMELLALLNTELFDLVVVSSVHELKNILINKYKLYVDSSDPLAYELKRFLLLVHDAHLRCELCLDVVRLLSAQDVFDLLTVCLEKEDQLSLDLQKRVTKQIKETKWCHQVYNMCMLSTMSDAFTCWQDVEGYVNDDPDYVTWFLNDTHAYELMDIWFDLYELPNSNQQRCIQAKVLHILKEPYVTELKIQNCFSRSKSDDMSLKICRNVISAQSKYHPNRQLILSYMLNNLKDKLLESEKKNCLLNQLGIYCIEALPEGLRESYIQLQHKPILILEQLLMNLKVKVASKVIAIIQREIGKDQLLTSLSGQCDDLLGRYAKLAIKLETINRDNDDAGSISPVMSSKEQEFRERKSSTSSFNKTQGAISGEKSMEFIPPSNSAKKEEWVKDEKVSSCMNCHQAFSMFNRRHHCRHCGRVVCATCSTYFCLMAGFQRKERACRPCYYYLENIPLPNEPSSKFVRSQSMDRTVEIPSPPPMQSMVDMDWFLSADESENVNVLEDFRFEQAPNASLCLAIVDLYSNSKAACGLLLKFCNDLSQYLQGPNPEVDVSIVSGMIEFILNQAKLKFMKNSDFGGVELCDTHLSRVEILKLLLESNWHDIPTMQEFAQPETLRRLRDKLMEGERSTLALEITSKCGLDATPVHFLMGVSRLKCGHLEKAREHLSRCLTRTSGESTTSFGPNHHYLQRIIDVIENTPLIALYQSPEGASISLILQDQLKNGNMKCTLDSKRYTEIVYYLKEYGSHGHMIKFFVRNYLINDAVLYIREKKCSHELFTVHVLQTSFKDGSFEELCEKIRANDPSFKFWMPYFAFACKHLEKHGNFHSLYEVQLFIRDFFRAALTCVRFYLGTAGRPPTSYSDLSRRLVYLQKAAQHLEHLIKERTTRSSFVSHVGSSFLGDDKAVANQEIPTSKLKQHLNTVNLQNDVTIFLNTKASETGARAVSPTGPIPTLFGNGKERTELIVSLIIRSVDEALPLASRIIQEFKLPSSPIFGRAAVRLAHDQKYSRVTSVLQNIEKNGMINTVEKDDILLKVIKVVVQKTNAKDAAQFIKQIRGEPSKINAFIICGRLRDAYLEAVKKERVNEIQRILDAARQATNQKSMVDICEKWLKNYHGNQLRKEQALNQSKASR</sequence>
<dbReference type="Gene3D" id="3.30.40.10">
    <property type="entry name" value="Zinc/RING finger domain, C3HC4 (zinc finger)"/>
    <property type="match status" value="1"/>
</dbReference>
<keyword evidence="4" id="KW-0862">Zinc</keyword>
<reference evidence="8" key="1">
    <citation type="submission" date="2021-01" db="UniProtKB">
        <authorList>
            <consortium name="EnsemblMetazoa"/>
        </authorList>
    </citation>
    <scope>IDENTIFICATION</scope>
</reference>
<dbReference type="SUPFAM" id="SSF57903">
    <property type="entry name" value="FYVE/PHD zinc finger"/>
    <property type="match status" value="1"/>
</dbReference>